<organism evidence="2 3">
    <name type="scientific">Terrimicrobium sacchariphilum</name>
    <dbReference type="NCBI Taxonomy" id="690879"/>
    <lineage>
        <taxon>Bacteria</taxon>
        <taxon>Pseudomonadati</taxon>
        <taxon>Verrucomicrobiota</taxon>
        <taxon>Terrimicrobiia</taxon>
        <taxon>Terrimicrobiales</taxon>
        <taxon>Terrimicrobiaceae</taxon>
        <taxon>Terrimicrobium</taxon>
    </lineage>
</organism>
<dbReference type="STRING" id="690879.TSACC_21003"/>
<dbReference type="InParanoid" id="A0A146G6N7"/>
<gene>
    <name evidence="2" type="ORF">TSACC_21003</name>
</gene>
<feature type="chain" id="PRO_5007524480" description="PEP-CTERM protein-sorting domain-containing protein" evidence="1">
    <location>
        <begin position="29"/>
        <end position="269"/>
    </location>
</feature>
<evidence type="ECO:0000256" key="1">
    <source>
        <dbReference type="SAM" id="SignalP"/>
    </source>
</evidence>
<proteinExistence type="predicted"/>
<accession>A0A146G6N7</accession>
<comment type="caution">
    <text evidence="2">The sequence shown here is derived from an EMBL/GenBank/DDBJ whole genome shotgun (WGS) entry which is preliminary data.</text>
</comment>
<name>A0A146G6N7_TERSA</name>
<reference evidence="3" key="1">
    <citation type="journal article" date="2017" name="Genome Announc.">
        <title>Draft Genome Sequence of Terrimicrobium sacchariphilum NM-5T, a Facultative Anaerobic Soil Bacterium of the Class Spartobacteria.</title>
        <authorList>
            <person name="Qiu Y.L."/>
            <person name="Tourlousse D.M."/>
            <person name="Matsuura N."/>
            <person name="Ohashi A."/>
            <person name="Sekiguchi Y."/>
        </authorList>
    </citation>
    <scope>NUCLEOTIDE SEQUENCE [LARGE SCALE GENOMIC DNA]</scope>
    <source>
        <strain evidence="3">NM-5</strain>
    </source>
</reference>
<feature type="signal peptide" evidence="1">
    <location>
        <begin position="1"/>
        <end position="28"/>
    </location>
</feature>
<evidence type="ECO:0000313" key="3">
    <source>
        <dbReference type="Proteomes" id="UP000076023"/>
    </source>
</evidence>
<protein>
    <recommendedName>
        <fullName evidence="4">PEP-CTERM protein-sorting domain-containing protein</fullName>
    </recommendedName>
</protein>
<keyword evidence="1" id="KW-0732">Signal</keyword>
<evidence type="ECO:0008006" key="4">
    <source>
        <dbReference type="Google" id="ProtNLM"/>
    </source>
</evidence>
<dbReference type="EMBL" id="BDCO01000002">
    <property type="protein sequence ID" value="GAT32604.1"/>
    <property type="molecule type" value="Genomic_DNA"/>
</dbReference>
<evidence type="ECO:0000313" key="2">
    <source>
        <dbReference type="EMBL" id="GAT32604.1"/>
    </source>
</evidence>
<keyword evidence="3" id="KW-1185">Reference proteome</keyword>
<sequence length="269" mass="28096">MVRTMKSPSFPTIALTAIALLMPTLKSAYSQTVLDGISWYRVGGGTGSSLNVSSGSLVYTPASTAATVNIVGYFNPQTIALGQTITLSLNITMSQIPNAMEAVRFGLFNSGGSQVTANSNSFDNAAFAAYQGYSTWFNPAATSSAYSIRERIATNNNAIFAGGSSNNPSLGTVSNATIGLGANIPSTWALSLTRTEAGLSLLSTVNGIELSRVDNISPYFTFDTVAVQFSANVTGAVTFNSVTVPEPSAAILGILGAGFLLMRLRRSRR</sequence>
<dbReference type="Proteomes" id="UP000076023">
    <property type="component" value="Unassembled WGS sequence"/>
</dbReference>
<dbReference type="AlphaFoldDB" id="A0A146G6N7"/>